<evidence type="ECO:0000313" key="2">
    <source>
        <dbReference type="EnsemblMetazoa" id="HelroP162369"/>
    </source>
</evidence>
<dbReference type="InParanoid" id="T1ESK8"/>
<proteinExistence type="predicted"/>
<dbReference type="EMBL" id="AMQM01001075">
    <property type="status" value="NOT_ANNOTATED_CDS"/>
    <property type="molecule type" value="Genomic_DNA"/>
</dbReference>
<dbReference type="GeneID" id="20199558"/>
<reference evidence="3" key="1">
    <citation type="submission" date="2012-12" db="EMBL/GenBank/DDBJ databases">
        <authorList>
            <person name="Hellsten U."/>
            <person name="Grimwood J."/>
            <person name="Chapman J.A."/>
            <person name="Shapiro H."/>
            <person name="Aerts A."/>
            <person name="Otillar R.P."/>
            <person name="Terry A.Y."/>
            <person name="Boore J.L."/>
            <person name="Simakov O."/>
            <person name="Marletaz F."/>
            <person name="Cho S.-J."/>
            <person name="Edsinger-Gonzales E."/>
            <person name="Havlak P."/>
            <person name="Kuo D.-H."/>
            <person name="Larsson T."/>
            <person name="Lv J."/>
            <person name="Arendt D."/>
            <person name="Savage R."/>
            <person name="Osoegawa K."/>
            <person name="de Jong P."/>
            <person name="Lindberg D.R."/>
            <person name="Seaver E.C."/>
            <person name="Weisblat D.A."/>
            <person name="Putnam N.H."/>
            <person name="Grigoriev I.V."/>
            <person name="Rokhsar D.S."/>
        </authorList>
    </citation>
    <scope>NUCLEOTIDE SEQUENCE</scope>
</reference>
<dbReference type="AlphaFoldDB" id="T1ESK8"/>
<dbReference type="HOGENOM" id="CLU_2075697_0_0_1"/>
<gene>
    <name evidence="2" type="primary">20199558</name>
    <name evidence="1" type="ORF">HELRODRAFT_162369</name>
</gene>
<dbReference type="RefSeq" id="XP_009022842.1">
    <property type="nucleotide sequence ID" value="XM_009024594.1"/>
</dbReference>
<dbReference type="EMBL" id="KB097143">
    <property type="protein sequence ID" value="ESN98902.1"/>
    <property type="molecule type" value="Genomic_DNA"/>
</dbReference>
<name>T1ESK8_HELRO</name>
<dbReference type="Proteomes" id="UP000015101">
    <property type="component" value="Unassembled WGS sequence"/>
</dbReference>
<dbReference type="EnsemblMetazoa" id="HelroT162369">
    <property type="protein sequence ID" value="HelroP162369"/>
    <property type="gene ID" value="HelroG162369"/>
</dbReference>
<reference evidence="2" key="3">
    <citation type="submission" date="2015-06" db="UniProtKB">
        <authorList>
            <consortium name="EnsemblMetazoa"/>
        </authorList>
    </citation>
    <scope>IDENTIFICATION</scope>
</reference>
<sequence length="118" mass="13486">MDAIMQMMYTFHEAVDEAIFPFQIKLAAGLACKSLEIIECYELLPNAVLATRLQMIKTNFILIFNCEAFEVEKVFEGENGENSSKQSKYYSIIFSNVSPQGCCIHFLVYETFVWKGTT</sequence>
<reference evidence="1 3" key="2">
    <citation type="journal article" date="2013" name="Nature">
        <title>Insights into bilaterian evolution from three spiralian genomes.</title>
        <authorList>
            <person name="Simakov O."/>
            <person name="Marletaz F."/>
            <person name="Cho S.J."/>
            <person name="Edsinger-Gonzales E."/>
            <person name="Havlak P."/>
            <person name="Hellsten U."/>
            <person name="Kuo D.H."/>
            <person name="Larsson T."/>
            <person name="Lv J."/>
            <person name="Arendt D."/>
            <person name="Savage R."/>
            <person name="Osoegawa K."/>
            <person name="de Jong P."/>
            <person name="Grimwood J."/>
            <person name="Chapman J.A."/>
            <person name="Shapiro H."/>
            <person name="Aerts A."/>
            <person name="Otillar R.P."/>
            <person name="Terry A.Y."/>
            <person name="Boore J.L."/>
            <person name="Grigoriev I.V."/>
            <person name="Lindberg D.R."/>
            <person name="Seaver E.C."/>
            <person name="Weisblat D.A."/>
            <person name="Putnam N.H."/>
            <person name="Rokhsar D.S."/>
        </authorList>
    </citation>
    <scope>NUCLEOTIDE SEQUENCE</scope>
</reference>
<evidence type="ECO:0000313" key="3">
    <source>
        <dbReference type="Proteomes" id="UP000015101"/>
    </source>
</evidence>
<protein>
    <submittedName>
        <fullName evidence="1 2">Uncharacterized protein</fullName>
    </submittedName>
</protein>
<evidence type="ECO:0000313" key="1">
    <source>
        <dbReference type="EMBL" id="ESN98902.1"/>
    </source>
</evidence>
<accession>T1ESK8</accession>
<organism evidence="2 3">
    <name type="scientific">Helobdella robusta</name>
    <name type="common">Californian leech</name>
    <dbReference type="NCBI Taxonomy" id="6412"/>
    <lineage>
        <taxon>Eukaryota</taxon>
        <taxon>Metazoa</taxon>
        <taxon>Spiralia</taxon>
        <taxon>Lophotrochozoa</taxon>
        <taxon>Annelida</taxon>
        <taxon>Clitellata</taxon>
        <taxon>Hirudinea</taxon>
        <taxon>Rhynchobdellida</taxon>
        <taxon>Glossiphoniidae</taxon>
        <taxon>Helobdella</taxon>
    </lineage>
</organism>
<dbReference type="KEGG" id="hro:HELRODRAFT_162369"/>
<dbReference type="CTD" id="20199558"/>
<keyword evidence="3" id="KW-1185">Reference proteome</keyword>